<keyword evidence="4" id="KW-1185">Reference proteome</keyword>
<dbReference type="GO" id="GO:0000166">
    <property type="term" value="F:nucleotide binding"/>
    <property type="evidence" value="ECO:0007669"/>
    <property type="project" value="InterPro"/>
</dbReference>
<dbReference type="PANTHER" id="PTHR43054:SF1">
    <property type="entry name" value="SCYLLO-INOSITOL 2-DEHYDROGENASE (NADP(+)) IOLU"/>
    <property type="match status" value="1"/>
</dbReference>
<name>A0A1H9PXB8_9FIRM</name>
<dbReference type="Proteomes" id="UP000182471">
    <property type="component" value="Unassembled WGS sequence"/>
</dbReference>
<dbReference type="Gene3D" id="3.40.50.720">
    <property type="entry name" value="NAD(P)-binding Rossmann-like Domain"/>
    <property type="match status" value="1"/>
</dbReference>
<dbReference type="RefSeq" id="WP_074730346.1">
    <property type="nucleotide sequence ID" value="NZ_FOGW01000005.1"/>
</dbReference>
<dbReference type="Pfam" id="PF22725">
    <property type="entry name" value="GFO_IDH_MocA_C3"/>
    <property type="match status" value="1"/>
</dbReference>
<reference evidence="4" key="1">
    <citation type="submission" date="2016-10" db="EMBL/GenBank/DDBJ databases">
        <authorList>
            <person name="Varghese N."/>
            <person name="Submissions S."/>
        </authorList>
    </citation>
    <scope>NUCLEOTIDE SEQUENCE [LARGE SCALE GENOMIC DNA]</scope>
    <source>
        <strain evidence="4">S1b</strain>
    </source>
</reference>
<dbReference type="AlphaFoldDB" id="A0A1H9PXB8"/>
<dbReference type="SUPFAM" id="SSF55347">
    <property type="entry name" value="Glyceraldehyde-3-phosphate dehydrogenase-like, C-terminal domain"/>
    <property type="match status" value="1"/>
</dbReference>
<dbReference type="SUPFAM" id="SSF51735">
    <property type="entry name" value="NAD(P)-binding Rossmann-fold domains"/>
    <property type="match status" value="1"/>
</dbReference>
<evidence type="ECO:0000259" key="1">
    <source>
        <dbReference type="Pfam" id="PF01408"/>
    </source>
</evidence>
<evidence type="ECO:0000313" key="4">
    <source>
        <dbReference type="Proteomes" id="UP000182471"/>
    </source>
</evidence>
<sequence>MNLAIIGTGKIVSESLYAIQSIENINLKAIYARKHSEEKGISFAKKYSIDTVYTDYDELLNNSEIDTVYIGLINSVHYEYAKKALENNKHVILEKPFTGTYEQACELVDIAINKKLFILEAITVLHSQIFKEMKSNLHKLGKIKAMLCNYSQYSSRYDNYLKGIVEPAFNPDLYGGALLDINIYNIHYCVGLLGQPRKSTYFANRGFNGVDTSGTIVLEYDGFSAVCTGAKDSDSPSFISIQGENGYMCIQGKPNVPQKLTMVLVDKNSIPQKDAAGALKRAINTIEFESDTKKHRMVDEFKNFVDIIDNNRSKEAKKLMDESLEVMKVVG</sequence>
<dbReference type="EMBL" id="FOGW01000005">
    <property type="protein sequence ID" value="SER52871.1"/>
    <property type="molecule type" value="Genomic_DNA"/>
</dbReference>
<gene>
    <name evidence="3" type="ORF">SAMN02910429_00358</name>
</gene>
<feature type="domain" description="GFO/IDH/MocA-like oxidoreductase" evidence="2">
    <location>
        <begin position="139"/>
        <end position="247"/>
    </location>
</feature>
<protein>
    <submittedName>
        <fullName evidence="3">Predicted dehydrogenase</fullName>
    </submittedName>
</protein>
<dbReference type="Pfam" id="PF01408">
    <property type="entry name" value="GFO_IDH_MocA"/>
    <property type="match status" value="1"/>
</dbReference>
<dbReference type="InterPro" id="IPR000683">
    <property type="entry name" value="Gfo/Idh/MocA-like_OxRdtase_N"/>
</dbReference>
<evidence type="ECO:0000313" key="3">
    <source>
        <dbReference type="EMBL" id="SER52871.1"/>
    </source>
</evidence>
<dbReference type="InterPro" id="IPR055170">
    <property type="entry name" value="GFO_IDH_MocA-like_dom"/>
</dbReference>
<feature type="domain" description="Gfo/Idh/MocA-like oxidoreductase N-terminal" evidence="1">
    <location>
        <begin position="2"/>
        <end position="116"/>
    </location>
</feature>
<evidence type="ECO:0000259" key="2">
    <source>
        <dbReference type="Pfam" id="PF22725"/>
    </source>
</evidence>
<dbReference type="PANTHER" id="PTHR43054">
    <property type="match status" value="1"/>
</dbReference>
<organism evidence="3 4">
    <name type="scientific">Lachnobacterium bovis</name>
    <dbReference type="NCBI Taxonomy" id="140626"/>
    <lineage>
        <taxon>Bacteria</taxon>
        <taxon>Bacillati</taxon>
        <taxon>Bacillota</taxon>
        <taxon>Clostridia</taxon>
        <taxon>Lachnospirales</taxon>
        <taxon>Lachnospiraceae</taxon>
        <taxon>Lachnobacterium</taxon>
    </lineage>
</organism>
<dbReference type="InterPro" id="IPR036291">
    <property type="entry name" value="NAD(P)-bd_dom_sf"/>
</dbReference>
<proteinExistence type="predicted"/>
<accession>A0A1H9PXB8</accession>
<dbReference type="Gene3D" id="3.30.360.10">
    <property type="entry name" value="Dihydrodipicolinate Reductase, domain 2"/>
    <property type="match status" value="1"/>
</dbReference>